<keyword evidence="3" id="KW-0732">Signal</keyword>
<name>A0A1B6EI03_9HEMI</name>
<evidence type="ECO:0000256" key="1">
    <source>
        <dbReference type="ARBA" id="ARBA00004141"/>
    </source>
</evidence>
<dbReference type="InterPro" id="IPR038050">
    <property type="entry name" value="Neuro_actylchol_rec"/>
</dbReference>
<dbReference type="InterPro" id="IPR006202">
    <property type="entry name" value="Neur_chan_lig-bd"/>
</dbReference>
<dbReference type="Pfam" id="PF02931">
    <property type="entry name" value="Neur_chan_LBD"/>
    <property type="match status" value="1"/>
</dbReference>
<dbReference type="AlphaFoldDB" id="A0A1B6EI03"/>
<dbReference type="SUPFAM" id="SSF63712">
    <property type="entry name" value="Nicotinic receptor ligand binding domain-like"/>
    <property type="match status" value="1"/>
</dbReference>
<feature type="transmembrane region" description="Helical" evidence="2">
    <location>
        <begin position="482"/>
        <end position="503"/>
    </location>
</feature>
<feature type="non-terminal residue" evidence="6">
    <location>
        <position position="585"/>
    </location>
</feature>
<evidence type="ECO:0008006" key="7">
    <source>
        <dbReference type="Google" id="ProtNLM"/>
    </source>
</evidence>
<keyword evidence="2" id="KW-1133">Transmembrane helix</keyword>
<organism evidence="6">
    <name type="scientific">Cuerna arida</name>
    <dbReference type="NCBI Taxonomy" id="1464854"/>
    <lineage>
        <taxon>Eukaryota</taxon>
        <taxon>Metazoa</taxon>
        <taxon>Ecdysozoa</taxon>
        <taxon>Arthropoda</taxon>
        <taxon>Hexapoda</taxon>
        <taxon>Insecta</taxon>
        <taxon>Pterygota</taxon>
        <taxon>Neoptera</taxon>
        <taxon>Paraneoptera</taxon>
        <taxon>Hemiptera</taxon>
        <taxon>Auchenorrhyncha</taxon>
        <taxon>Membracoidea</taxon>
        <taxon>Cicadellidae</taxon>
        <taxon>Cicadellinae</taxon>
        <taxon>Proconiini</taxon>
        <taxon>Cuerna</taxon>
    </lineage>
</organism>
<keyword evidence="2" id="KW-0812">Transmembrane</keyword>
<accession>A0A1B6EI03</accession>
<evidence type="ECO:0000256" key="2">
    <source>
        <dbReference type="SAM" id="Phobius"/>
    </source>
</evidence>
<dbReference type="Gene3D" id="2.70.170.10">
    <property type="entry name" value="Neurotransmitter-gated ion-channel ligand-binding domain"/>
    <property type="match status" value="1"/>
</dbReference>
<dbReference type="InterPro" id="IPR036734">
    <property type="entry name" value="Neur_chan_lig-bd_sf"/>
</dbReference>
<comment type="subcellular location">
    <subcellularLocation>
        <location evidence="1">Membrane</location>
        <topology evidence="1">Multi-pass membrane protein</topology>
    </subcellularLocation>
</comment>
<dbReference type="Pfam" id="PF12248">
    <property type="entry name" value="Methyltransf_FA"/>
    <property type="match status" value="1"/>
</dbReference>
<dbReference type="InterPro" id="IPR036719">
    <property type="entry name" value="Neuro-gated_channel_TM_sf"/>
</dbReference>
<dbReference type="Gene3D" id="1.20.58.390">
    <property type="entry name" value="Neurotransmitter-gated ion-channel transmembrane domain"/>
    <property type="match status" value="1"/>
</dbReference>
<dbReference type="EMBL" id="GECZ01032221">
    <property type="protein sequence ID" value="JAS37548.1"/>
    <property type="molecule type" value="Transcribed_RNA"/>
</dbReference>
<sequence>MVVVYRCLWLTTAFSLWLCVLSADNSSSENEGAKCKTIFTFGYGYRQFFHMSPSSLHPVNGDLLFMKFSVKARSDAHILLSPSPSPEESEPVYEIVLGAGRNTFSDIRRRRRAATKTSAYTKDIISGTEQRGFWVRMNHEGMISVGHEGEDLPFMQWQDPDPLLILYFSFCTWSGVAGKWIYDCSSDNDSGAIEVQPVLTALDKLRQALLTNYDVYSRPVSNASQQIQIYTQIQANHIQLDAKKSVMTVGCIFTLEWYDEKMIWSPDNFDGLNVLNLVHHEIWLPELVNFNAVGKAVSPLGPAAMRVTSDGKVRWSTRSHLQTRCQLDLTQWPWDTQTCSIELGFWSQTDNLQLILFENGTKLELQKTSSEWEVLRLNAETVAVRRSWLSDLSSDDGTDDTIPTALTFTFVLKRASFGYIYVLVIPILVMIVMSLASFWMDVLGKEKLATNCLLLLLLSGFLLSLDSSLPAPADHAPFLFRVYSLVLAVVTCATTITVIVTNLTNISHVRPPPRFLCDILSSPFIGSVFCLQKPKPREPDYNQMNEAGVEDSLSLVPECDSVANLWWTMLAVFCDRVAFFCALFT</sequence>
<feature type="transmembrane region" description="Helical" evidence="2">
    <location>
        <begin position="452"/>
        <end position="470"/>
    </location>
</feature>
<reference evidence="6" key="1">
    <citation type="submission" date="2015-11" db="EMBL/GenBank/DDBJ databases">
        <title>De novo transcriptome assembly of four potential Pierce s Disease insect vectors from Arizona vineyards.</title>
        <authorList>
            <person name="Tassone E.E."/>
        </authorList>
    </citation>
    <scope>NUCLEOTIDE SEQUENCE</scope>
</reference>
<proteinExistence type="predicted"/>
<evidence type="ECO:0000256" key="3">
    <source>
        <dbReference type="SAM" id="SignalP"/>
    </source>
</evidence>
<evidence type="ECO:0000259" key="4">
    <source>
        <dbReference type="Pfam" id="PF02931"/>
    </source>
</evidence>
<dbReference type="PANTHER" id="PTHR36695">
    <property type="entry name" value="AGAP008648-PA"/>
    <property type="match status" value="1"/>
</dbReference>
<feature type="domain" description="Neurotransmitter-gated ion-channel ligand-binding" evidence="4">
    <location>
        <begin position="204"/>
        <end position="415"/>
    </location>
</feature>
<dbReference type="PANTHER" id="PTHR36695:SF12">
    <property type="entry name" value="AGAP008648-PA"/>
    <property type="match status" value="1"/>
</dbReference>
<evidence type="ECO:0000259" key="5">
    <source>
        <dbReference type="Pfam" id="PF12248"/>
    </source>
</evidence>
<protein>
    <recommendedName>
        <fullName evidence="7">Neurotransmitter-gated ion-channel ligand-binding domain-containing protein</fullName>
    </recommendedName>
</protein>
<dbReference type="FunFam" id="2.70.170.10:FF:000028">
    <property type="entry name" value="AcetylCholine Receptor"/>
    <property type="match status" value="1"/>
</dbReference>
<dbReference type="GO" id="GO:0016020">
    <property type="term" value="C:membrane"/>
    <property type="evidence" value="ECO:0007669"/>
    <property type="project" value="UniProtKB-SubCell"/>
</dbReference>
<feature type="transmembrane region" description="Helical" evidence="2">
    <location>
        <begin position="418"/>
        <end position="440"/>
    </location>
</feature>
<evidence type="ECO:0000313" key="6">
    <source>
        <dbReference type="EMBL" id="JAS37548.1"/>
    </source>
</evidence>
<feature type="domain" description="Farnesoic acid O-methyl transferase" evidence="5">
    <location>
        <begin position="41"/>
        <end position="185"/>
    </location>
</feature>
<dbReference type="SUPFAM" id="SSF90112">
    <property type="entry name" value="Neurotransmitter-gated ion-channel transmembrane pore"/>
    <property type="match status" value="1"/>
</dbReference>
<gene>
    <name evidence="6" type="ORF">g.18467</name>
</gene>
<keyword evidence="2" id="KW-0472">Membrane</keyword>
<dbReference type="GO" id="GO:0005230">
    <property type="term" value="F:extracellular ligand-gated monoatomic ion channel activity"/>
    <property type="evidence" value="ECO:0007669"/>
    <property type="project" value="InterPro"/>
</dbReference>
<feature type="chain" id="PRO_5008582237" description="Neurotransmitter-gated ion-channel ligand-binding domain-containing protein" evidence="3">
    <location>
        <begin position="23"/>
        <end position="585"/>
    </location>
</feature>
<dbReference type="CDD" id="cd18989">
    <property type="entry name" value="LGIC_ECD_cation"/>
    <property type="match status" value="1"/>
</dbReference>
<dbReference type="InterPro" id="IPR022041">
    <property type="entry name" value="Methyltransf_FA"/>
</dbReference>
<feature type="signal peptide" evidence="3">
    <location>
        <begin position="1"/>
        <end position="22"/>
    </location>
</feature>